<dbReference type="EMBL" id="QWKZ01000055">
    <property type="protein sequence ID" value="RIH84790.1"/>
    <property type="molecule type" value="Genomic_DNA"/>
</dbReference>
<evidence type="ECO:0000259" key="4">
    <source>
        <dbReference type="PROSITE" id="PS50987"/>
    </source>
</evidence>
<evidence type="ECO:0000256" key="2">
    <source>
        <dbReference type="ARBA" id="ARBA00023125"/>
    </source>
</evidence>
<dbReference type="GO" id="GO:0003700">
    <property type="term" value="F:DNA-binding transcription factor activity"/>
    <property type="evidence" value="ECO:0007669"/>
    <property type="project" value="InterPro"/>
</dbReference>
<dbReference type="PANTHER" id="PTHR43132">
    <property type="entry name" value="ARSENICAL RESISTANCE OPERON REPRESSOR ARSR-RELATED"/>
    <property type="match status" value="1"/>
</dbReference>
<accession>A0A399EMW1</accession>
<evidence type="ECO:0000256" key="3">
    <source>
        <dbReference type="ARBA" id="ARBA00023163"/>
    </source>
</evidence>
<keyword evidence="6" id="KW-1185">Reference proteome</keyword>
<dbReference type="InterPro" id="IPR011991">
    <property type="entry name" value="ArsR-like_HTH"/>
</dbReference>
<dbReference type="InterPro" id="IPR036390">
    <property type="entry name" value="WH_DNA-bd_sf"/>
</dbReference>
<evidence type="ECO:0000313" key="5">
    <source>
        <dbReference type="EMBL" id="RIH84790.1"/>
    </source>
</evidence>
<dbReference type="InterPro" id="IPR051011">
    <property type="entry name" value="Metal_resp_trans_reg"/>
</dbReference>
<protein>
    <submittedName>
        <fullName evidence="5">Transcriptional repressor SmtB</fullName>
    </submittedName>
</protein>
<dbReference type="AlphaFoldDB" id="A0A399EMW1"/>
<comment type="caution">
    <text evidence="5">The sequence shown here is derived from an EMBL/GenBank/DDBJ whole genome shotgun (WGS) entry which is preliminary data.</text>
</comment>
<feature type="domain" description="HTH arsR-type" evidence="4">
    <location>
        <begin position="32"/>
        <end position="125"/>
    </location>
</feature>
<dbReference type="InterPro" id="IPR001845">
    <property type="entry name" value="HTH_ArsR_DNA-bd_dom"/>
</dbReference>
<name>A0A399EMW1_9DEIN</name>
<dbReference type="PROSITE" id="PS00846">
    <property type="entry name" value="HTH_ARSR_1"/>
    <property type="match status" value="1"/>
</dbReference>
<dbReference type="CDD" id="cd00090">
    <property type="entry name" value="HTH_ARSR"/>
    <property type="match status" value="1"/>
</dbReference>
<dbReference type="NCBIfam" id="NF033788">
    <property type="entry name" value="HTH_metalloreg"/>
    <property type="match status" value="1"/>
</dbReference>
<evidence type="ECO:0000313" key="6">
    <source>
        <dbReference type="Proteomes" id="UP000265800"/>
    </source>
</evidence>
<dbReference type="SUPFAM" id="SSF46785">
    <property type="entry name" value="Winged helix' DNA-binding domain"/>
    <property type="match status" value="1"/>
</dbReference>
<dbReference type="Gene3D" id="1.10.10.10">
    <property type="entry name" value="Winged helix-like DNA-binding domain superfamily/Winged helix DNA-binding domain"/>
    <property type="match status" value="1"/>
</dbReference>
<dbReference type="RefSeq" id="WP_036219988.1">
    <property type="nucleotide sequence ID" value="NZ_QWKZ01000055.1"/>
</dbReference>
<dbReference type="InterPro" id="IPR018334">
    <property type="entry name" value="ArsR_HTH"/>
</dbReference>
<dbReference type="InterPro" id="IPR036388">
    <property type="entry name" value="WH-like_DNA-bd_sf"/>
</dbReference>
<dbReference type="Proteomes" id="UP000265800">
    <property type="component" value="Unassembled WGS sequence"/>
</dbReference>
<keyword evidence="2" id="KW-0238">DNA-binding</keyword>
<gene>
    <name evidence="5" type="primary">ziaR_2</name>
    <name evidence="5" type="ORF">Mlute_01775</name>
</gene>
<keyword evidence="1" id="KW-0805">Transcription regulation</keyword>
<dbReference type="SMART" id="SM00418">
    <property type="entry name" value="HTH_ARSR"/>
    <property type="match status" value="1"/>
</dbReference>
<dbReference type="OrthoDB" id="9794330at2"/>
<dbReference type="Pfam" id="PF01022">
    <property type="entry name" value="HTH_5"/>
    <property type="match status" value="1"/>
</dbReference>
<organism evidence="5 6">
    <name type="scientific">Meiothermus luteus</name>
    <dbReference type="NCBI Taxonomy" id="2026184"/>
    <lineage>
        <taxon>Bacteria</taxon>
        <taxon>Thermotogati</taxon>
        <taxon>Deinococcota</taxon>
        <taxon>Deinococci</taxon>
        <taxon>Thermales</taxon>
        <taxon>Thermaceae</taxon>
        <taxon>Meiothermus</taxon>
    </lineage>
</organism>
<dbReference type="PANTHER" id="PTHR43132:SF6">
    <property type="entry name" value="HTH-TYPE TRANSCRIPTIONAL REPRESSOR CZRA"/>
    <property type="match status" value="1"/>
</dbReference>
<dbReference type="PRINTS" id="PR00778">
    <property type="entry name" value="HTHARSR"/>
</dbReference>
<keyword evidence="3" id="KW-0804">Transcription</keyword>
<dbReference type="GO" id="GO:0003677">
    <property type="term" value="F:DNA binding"/>
    <property type="evidence" value="ECO:0007669"/>
    <property type="project" value="UniProtKB-KW"/>
</dbReference>
<sequence>MAVSTPTVPDPAVCEVKVVHAEAVARARQGMPAPGAIAGASELLKAVADPTRMRILSALWSVEELCVCDIAAVVGMSESAVSHQLRFLRSINLVTFRKEGRQAFYRLADAHVTSILRCALEHAAE</sequence>
<proteinExistence type="predicted"/>
<evidence type="ECO:0000256" key="1">
    <source>
        <dbReference type="ARBA" id="ARBA00023015"/>
    </source>
</evidence>
<dbReference type="PROSITE" id="PS50987">
    <property type="entry name" value="HTH_ARSR_2"/>
    <property type="match status" value="1"/>
</dbReference>
<reference evidence="5 6" key="1">
    <citation type="submission" date="2018-08" db="EMBL/GenBank/DDBJ databases">
        <title>Meiothermus luteus KCTC 52599 genome sequencing project.</title>
        <authorList>
            <person name="Da Costa M.S."/>
            <person name="Albuquerque L."/>
            <person name="Raposo P."/>
            <person name="Froufe H.J.C."/>
            <person name="Barroso C.S."/>
            <person name="Egas C."/>
        </authorList>
    </citation>
    <scope>NUCLEOTIDE SEQUENCE [LARGE SCALE GENOMIC DNA]</scope>
    <source>
        <strain evidence="5 6">KCTC 52599</strain>
    </source>
</reference>